<dbReference type="Proteomes" id="UP000028939">
    <property type="component" value="Chromosome"/>
</dbReference>
<dbReference type="STRING" id="401472.CUREI_01860"/>
<feature type="transmembrane region" description="Helical" evidence="1">
    <location>
        <begin position="152"/>
        <end position="173"/>
    </location>
</feature>
<keyword evidence="1" id="KW-1133">Transmembrane helix</keyword>
<dbReference type="KEGG" id="cuv:CUREI_01860"/>
<feature type="transmembrane region" description="Helical" evidence="1">
    <location>
        <begin position="71"/>
        <end position="90"/>
    </location>
</feature>
<evidence type="ECO:0000256" key="1">
    <source>
        <dbReference type="SAM" id="Phobius"/>
    </source>
</evidence>
<feature type="transmembrane region" description="Helical" evidence="1">
    <location>
        <begin position="12"/>
        <end position="32"/>
    </location>
</feature>
<dbReference type="AlphaFoldDB" id="A0A077HGS4"/>
<dbReference type="EMBL" id="CP009215">
    <property type="protein sequence ID" value="AIL96223.1"/>
    <property type="molecule type" value="Genomic_DNA"/>
</dbReference>
<evidence type="ECO:0000313" key="2">
    <source>
        <dbReference type="EMBL" id="AIL96223.1"/>
    </source>
</evidence>
<protein>
    <submittedName>
        <fullName evidence="2">Membrane protein</fullName>
    </submittedName>
</protein>
<dbReference type="RefSeq" id="WP_038609768.1">
    <property type="nucleotide sequence ID" value="NZ_CP009215.1"/>
</dbReference>
<proteinExistence type="predicted"/>
<sequence length="216" mass="22170">MLGALQLAFIDSVNLLLIGVIVAVGIAARANYAKTTALLIAGDWFGVAGLALVMLVIFDGLGPVVQRFVEGPVFGILLIATGLFTALLAVRGGDNSALTQKIMRPLHTPGVATVLTGVVLGLIQSATSMPFYGGLVLLSAAGIDAQVRYATIPLYATVALSLPTLAAFAVGWVRAKPDSAAARGFDWARAHPSQVTAAATWAVSALLVVLGVTHVV</sequence>
<keyword evidence="3" id="KW-1185">Reference proteome</keyword>
<name>A0A077HGS4_9CORY</name>
<organism evidence="2 3">
    <name type="scientific">Corynebacterium ureicelerivorans</name>
    <dbReference type="NCBI Taxonomy" id="401472"/>
    <lineage>
        <taxon>Bacteria</taxon>
        <taxon>Bacillati</taxon>
        <taxon>Actinomycetota</taxon>
        <taxon>Actinomycetes</taxon>
        <taxon>Mycobacteriales</taxon>
        <taxon>Corynebacteriaceae</taxon>
        <taxon>Corynebacterium</taxon>
    </lineage>
</organism>
<feature type="transmembrane region" description="Helical" evidence="1">
    <location>
        <begin position="194"/>
        <end position="215"/>
    </location>
</feature>
<keyword evidence="1" id="KW-0472">Membrane</keyword>
<dbReference type="HOGENOM" id="CLU_1248900_0_0_11"/>
<accession>A0A077HGS4</accession>
<keyword evidence="1" id="KW-0812">Transmembrane</keyword>
<dbReference type="OrthoDB" id="4375110at2"/>
<gene>
    <name evidence="2" type="ORF">CUREI_01860</name>
</gene>
<reference evidence="2 3" key="1">
    <citation type="submission" date="2014-08" db="EMBL/GenBank/DDBJ databases">
        <title>Complete genome sequence of Corynebacterium ureicelerivorans DSM 45051, a lipophilic and urea-splitting isolate from a blood culture of a septicaemia patient.</title>
        <authorList>
            <person name="Tippelt A."/>
            <person name="Albersmeier A."/>
            <person name="Brinkrolf K."/>
            <person name="Ruckert C."/>
            <person name="Tauch A."/>
        </authorList>
    </citation>
    <scope>NUCLEOTIDE SEQUENCE [LARGE SCALE GENOMIC DNA]</scope>
    <source>
        <strain evidence="2 3">IMMIB RIV-2301</strain>
    </source>
</reference>
<evidence type="ECO:0000313" key="3">
    <source>
        <dbReference type="Proteomes" id="UP000028939"/>
    </source>
</evidence>
<feature type="transmembrane region" description="Helical" evidence="1">
    <location>
        <begin position="111"/>
        <end position="132"/>
    </location>
</feature>
<feature type="transmembrane region" description="Helical" evidence="1">
    <location>
        <begin position="44"/>
        <end position="65"/>
    </location>
</feature>